<dbReference type="AlphaFoldDB" id="A0A0N4UKD3"/>
<dbReference type="EMBL" id="UYYG01000051">
    <property type="protein sequence ID" value="VDN52273.1"/>
    <property type="molecule type" value="Genomic_DNA"/>
</dbReference>
<evidence type="ECO:0000313" key="4">
    <source>
        <dbReference type="WBParaSite" id="DME_0000817001-mRNA-1"/>
    </source>
</evidence>
<protein>
    <submittedName>
        <fullName evidence="4">DUF4065 domain-containing protein</fullName>
    </submittedName>
</protein>
<gene>
    <name evidence="1" type="ORF">DME_LOCUS2246</name>
</gene>
<reference evidence="4" key="1">
    <citation type="submission" date="2017-02" db="UniProtKB">
        <authorList>
            <consortium name="WormBaseParasite"/>
        </authorList>
    </citation>
    <scope>IDENTIFICATION</scope>
</reference>
<organism evidence="2 4">
    <name type="scientific">Dracunculus medinensis</name>
    <name type="common">Guinea worm</name>
    <dbReference type="NCBI Taxonomy" id="318479"/>
    <lineage>
        <taxon>Eukaryota</taxon>
        <taxon>Metazoa</taxon>
        <taxon>Ecdysozoa</taxon>
        <taxon>Nematoda</taxon>
        <taxon>Chromadorea</taxon>
        <taxon>Rhabditida</taxon>
        <taxon>Spirurina</taxon>
        <taxon>Dracunculoidea</taxon>
        <taxon>Dracunculidae</taxon>
        <taxon>Dracunculus</taxon>
    </lineage>
</organism>
<dbReference type="Proteomes" id="UP000274756">
    <property type="component" value="Unassembled WGS sequence"/>
</dbReference>
<dbReference type="OrthoDB" id="5877289at2759"/>
<name>A0A0N4UKD3_DRAME</name>
<accession>A0A0N4UKD3</accession>
<dbReference type="WBParaSite" id="DME_0000817001-mRNA-1">
    <property type="protein sequence ID" value="DME_0000817001-mRNA-1"/>
    <property type="gene ID" value="DME_0000817001"/>
</dbReference>
<evidence type="ECO:0000313" key="3">
    <source>
        <dbReference type="Proteomes" id="UP000274756"/>
    </source>
</evidence>
<proteinExistence type="predicted"/>
<evidence type="ECO:0000313" key="2">
    <source>
        <dbReference type="Proteomes" id="UP000038040"/>
    </source>
</evidence>
<reference evidence="1 3" key="2">
    <citation type="submission" date="2018-11" db="EMBL/GenBank/DDBJ databases">
        <authorList>
            <consortium name="Pathogen Informatics"/>
        </authorList>
    </citation>
    <scope>NUCLEOTIDE SEQUENCE [LARGE SCALE GENOMIC DNA]</scope>
</reference>
<keyword evidence="3" id="KW-1185">Reference proteome</keyword>
<sequence length="176" mass="20815">MTTHFRRFMYNKLESAPLSIDDLLFIINELSIPLKKRQLKKIENRFSVTFLLLQSSIIGYEKEGKFYYINHDRLMKSKIVEIIDKEHVTENIEDAKELKEYSVKENIVKEIASFETTENITLKENIWAIEVKPEIPLETNANATKQRQGFFELLKIFFSDSYDAFDFSDLPDFFPI</sequence>
<dbReference type="Proteomes" id="UP000038040">
    <property type="component" value="Unplaced"/>
</dbReference>
<evidence type="ECO:0000313" key="1">
    <source>
        <dbReference type="EMBL" id="VDN52273.1"/>
    </source>
</evidence>